<dbReference type="EMBL" id="KZ857383">
    <property type="protein sequence ID" value="RDX54922.1"/>
    <property type="molecule type" value="Genomic_DNA"/>
</dbReference>
<reference evidence="2 3" key="1">
    <citation type="journal article" date="2018" name="Biotechnol. Biofuels">
        <title>Integrative visual omics of the white-rot fungus Polyporus brumalis exposes the biotechnological potential of its oxidative enzymes for delignifying raw plant biomass.</title>
        <authorList>
            <person name="Miyauchi S."/>
            <person name="Rancon A."/>
            <person name="Drula E."/>
            <person name="Hage H."/>
            <person name="Chaduli D."/>
            <person name="Favel A."/>
            <person name="Grisel S."/>
            <person name="Henrissat B."/>
            <person name="Herpoel-Gimbert I."/>
            <person name="Ruiz-Duenas F.J."/>
            <person name="Chevret D."/>
            <person name="Hainaut M."/>
            <person name="Lin J."/>
            <person name="Wang M."/>
            <person name="Pangilinan J."/>
            <person name="Lipzen A."/>
            <person name="Lesage-Meessen L."/>
            <person name="Navarro D."/>
            <person name="Riley R."/>
            <person name="Grigoriev I.V."/>
            <person name="Zhou S."/>
            <person name="Raouche S."/>
            <person name="Rosso M.N."/>
        </authorList>
    </citation>
    <scope>NUCLEOTIDE SEQUENCE [LARGE SCALE GENOMIC DNA]</scope>
    <source>
        <strain evidence="2 3">BRFM 1820</strain>
    </source>
</reference>
<evidence type="ECO:0000313" key="3">
    <source>
        <dbReference type="Proteomes" id="UP000256964"/>
    </source>
</evidence>
<feature type="region of interest" description="Disordered" evidence="1">
    <location>
        <begin position="166"/>
        <end position="219"/>
    </location>
</feature>
<dbReference type="AlphaFoldDB" id="A0A371DQW8"/>
<keyword evidence="3" id="KW-1185">Reference proteome</keyword>
<gene>
    <name evidence="2" type="ORF">OH76DRAFT_849620</name>
</gene>
<evidence type="ECO:0000313" key="2">
    <source>
        <dbReference type="EMBL" id="RDX54922.1"/>
    </source>
</evidence>
<feature type="compositionally biased region" description="Polar residues" evidence="1">
    <location>
        <begin position="176"/>
        <end position="194"/>
    </location>
</feature>
<sequence>MQGSASPHASPRCTIARTHAPRMNRNSWKQVPFARTHACTRACVRSFPESNPIQSNPILILVVTCRFSEASGKPALHSAHQHLTRRDRTLRGVRAHIEVLRARVTALRTACSPEGVHSALESRSRSGAQGTGRSAGTLILSLPQRGRGGVVDGRTLARQNVNIPGPWGLVDPSCTPRASQQGSLDAASGSQGNREQGDRAHACRSLESGLRRTRVEAGV</sequence>
<feature type="compositionally biased region" description="Basic and acidic residues" evidence="1">
    <location>
        <begin position="209"/>
        <end position="219"/>
    </location>
</feature>
<accession>A0A371DQW8</accession>
<organism evidence="2 3">
    <name type="scientific">Lentinus brumalis</name>
    <dbReference type="NCBI Taxonomy" id="2498619"/>
    <lineage>
        <taxon>Eukaryota</taxon>
        <taxon>Fungi</taxon>
        <taxon>Dikarya</taxon>
        <taxon>Basidiomycota</taxon>
        <taxon>Agaricomycotina</taxon>
        <taxon>Agaricomycetes</taxon>
        <taxon>Polyporales</taxon>
        <taxon>Polyporaceae</taxon>
        <taxon>Lentinus</taxon>
    </lineage>
</organism>
<dbReference type="Proteomes" id="UP000256964">
    <property type="component" value="Unassembled WGS sequence"/>
</dbReference>
<evidence type="ECO:0000256" key="1">
    <source>
        <dbReference type="SAM" id="MobiDB-lite"/>
    </source>
</evidence>
<proteinExistence type="predicted"/>
<name>A0A371DQW8_9APHY</name>
<protein>
    <submittedName>
        <fullName evidence="2">Uncharacterized protein</fullName>
    </submittedName>
</protein>